<dbReference type="Pfam" id="PF21089">
    <property type="entry name" value="PKS_DH_N"/>
    <property type="match status" value="1"/>
</dbReference>
<dbReference type="Pfam" id="PF08659">
    <property type="entry name" value="KR"/>
    <property type="match status" value="1"/>
</dbReference>
<evidence type="ECO:0000256" key="4">
    <source>
        <dbReference type="ARBA" id="ARBA00022857"/>
    </source>
</evidence>
<keyword evidence="5" id="KW-0511">Multifunctional enzyme</keyword>
<dbReference type="InterPro" id="IPR032821">
    <property type="entry name" value="PKS_assoc"/>
</dbReference>
<dbReference type="InterPro" id="IPR016035">
    <property type="entry name" value="Acyl_Trfase/lysoPLipase"/>
</dbReference>
<dbReference type="PROSITE" id="PS52004">
    <property type="entry name" value="KS3_2"/>
    <property type="match status" value="1"/>
</dbReference>
<dbReference type="PROSITE" id="PS52019">
    <property type="entry name" value="PKS_MFAS_DH"/>
    <property type="match status" value="1"/>
</dbReference>
<dbReference type="Gene3D" id="3.10.129.110">
    <property type="entry name" value="Polyketide synthase dehydratase"/>
    <property type="match status" value="1"/>
</dbReference>
<dbReference type="Pfam" id="PF16197">
    <property type="entry name" value="KAsynt_C_assoc"/>
    <property type="match status" value="1"/>
</dbReference>
<feature type="region of interest" description="N-terminal hotdog fold" evidence="7">
    <location>
        <begin position="926"/>
        <end position="1050"/>
    </location>
</feature>
<evidence type="ECO:0000259" key="10">
    <source>
        <dbReference type="PROSITE" id="PS52019"/>
    </source>
</evidence>
<dbReference type="InterPro" id="IPR016039">
    <property type="entry name" value="Thiolase-like"/>
</dbReference>
<gene>
    <name evidence="11" type="ORF">UXM345_LOCUS20148</name>
</gene>
<dbReference type="PANTHER" id="PTHR45681">
    <property type="entry name" value="POLYKETIDE SYNTHASE 44-RELATED"/>
    <property type="match status" value="1"/>
</dbReference>
<dbReference type="InterPro" id="IPR020806">
    <property type="entry name" value="PKS_PP-bd"/>
</dbReference>
<dbReference type="InterPro" id="IPR014031">
    <property type="entry name" value="Ketoacyl_synth_C"/>
</dbReference>
<evidence type="ECO:0000256" key="5">
    <source>
        <dbReference type="ARBA" id="ARBA00023268"/>
    </source>
</evidence>
<dbReference type="CDD" id="cd05195">
    <property type="entry name" value="enoyl_red"/>
    <property type="match status" value="1"/>
</dbReference>
<dbReference type="GO" id="GO:0031177">
    <property type="term" value="F:phosphopantetheine binding"/>
    <property type="evidence" value="ECO:0007669"/>
    <property type="project" value="InterPro"/>
</dbReference>
<organism evidence="11 12">
    <name type="scientific">Rotaria magnacalcarata</name>
    <dbReference type="NCBI Taxonomy" id="392030"/>
    <lineage>
        <taxon>Eukaryota</taxon>
        <taxon>Metazoa</taxon>
        <taxon>Spiralia</taxon>
        <taxon>Gnathifera</taxon>
        <taxon>Rotifera</taxon>
        <taxon>Eurotatoria</taxon>
        <taxon>Bdelloidea</taxon>
        <taxon>Philodinida</taxon>
        <taxon>Philodinidae</taxon>
        <taxon>Rotaria</taxon>
    </lineage>
</organism>
<dbReference type="SUPFAM" id="SSF47336">
    <property type="entry name" value="ACP-like"/>
    <property type="match status" value="1"/>
</dbReference>
<dbReference type="InterPro" id="IPR013149">
    <property type="entry name" value="ADH-like_C"/>
</dbReference>
<dbReference type="Gene3D" id="3.40.50.720">
    <property type="entry name" value="NAD(P)-binding Rossmann-like Domain"/>
    <property type="match status" value="2"/>
</dbReference>
<evidence type="ECO:0000256" key="7">
    <source>
        <dbReference type="PROSITE-ProRule" id="PRU01363"/>
    </source>
</evidence>
<evidence type="ECO:0008006" key="13">
    <source>
        <dbReference type="Google" id="ProtNLM"/>
    </source>
</evidence>
<keyword evidence="6" id="KW-0012">Acyltransferase</keyword>
<dbReference type="Proteomes" id="UP000663842">
    <property type="component" value="Unassembled WGS sequence"/>
</dbReference>
<dbReference type="InterPro" id="IPR049900">
    <property type="entry name" value="PKS_mFAS_DH"/>
</dbReference>
<dbReference type="InterPro" id="IPR049551">
    <property type="entry name" value="PKS_DH_C"/>
</dbReference>
<dbReference type="InterPro" id="IPR009081">
    <property type="entry name" value="PP-bd_ACP"/>
</dbReference>
<dbReference type="InterPro" id="IPR016036">
    <property type="entry name" value="Malonyl_transacylase_ACP-bd"/>
</dbReference>
<feature type="active site" description="Proton donor; for dehydratase activity" evidence="7">
    <location>
        <position position="1130"/>
    </location>
</feature>
<feature type="region of interest" description="C-terminal hotdog fold" evidence="7">
    <location>
        <begin position="1064"/>
        <end position="1215"/>
    </location>
</feature>
<feature type="domain" description="Carrier" evidence="8">
    <location>
        <begin position="2357"/>
        <end position="2430"/>
    </location>
</feature>
<dbReference type="InterPro" id="IPR029063">
    <property type="entry name" value="SAM-dependent_MTases_sf"/>
</dbReference>
<evidence type="ECO:0000313" key="11">
    <source>
        <dbReference type="EMBL" id="CAF4066302.1"/>
    </source>
</evidence>
<dbReference type="SUPFAM" id="SSF51735">
    <property type="entry name" value="NAD(P)-binding Rossmann-fold domains"/>
    <property type="match status" value="2"/>
</dbReference>
<name>A0A819STB0_9BILA</name>
<dbReference type="InterPro" id="IPR013154">
    <property type="entry name" value="ADH-like_N"/>
</dbReference>
<dbReference type="Gene3D" id="1.10.1200.10">
    <property type="entry name" value="ACP-like"/>
    <property type="match status" value="1"/>
</dbReference>
<dbReference type="GO" id="GO:0044550">
    <property type="term" value="P:secondary metabolite biosynthetic process"/>
    <property type="evidence" value="ECO:0007669"/>
    <property type="project" value="UniProtKB-ARBA"/>
</dbReference>
<dbReference type="InterPro" id="IPR020841">
    <property type="entry name" value="PKS_Beta-ketoAc_synthase_dom"/>
</dbReference>
<dbReference type="EMBL" id="CAJOBF010002964">
    <property type="protein sequence ID" value="CAF4066302.1"/>
    <property type="molecule type" value="Genomic_DNA"/>
</dbReference>
<dbReference type="GO" id="GO:0006633">
    <property type="term" value="P:fatty acid biosynthetic process"/>
    <property type="evidence" value="ECO:0007669"/>
    <property type="project" value="UniProtKB-UniPathway"/>
</dbReference>
<keyword evidence="3" id="KW-0808">Transferase</keyword>
<dbReference type="InterPro" id="IPR013968">
    <property type="entry name" value="PKS_KR"/>
</dbReference>
<dbReference type="Pfam" id="PF00107">
    <property type="entry name" value="ADH_zinc_N"/>
    <property type="match status" value="1"/>
</dbReference>
<dbReference type="InterPro" id="IPR014043">
    <property type="entry name" value="Acyl_transferase_dom"/>
</dbReference>
<dbReference type="PROSITE" id="PS50075">
    <property type="entry name" value="CARRIER"/>
    <property type="match status" value="1"/>
</dbReference>
<reference evidence="11" key="1">
    <citation type="submission" date="2021-02" db="EMBL/GenBank/DDBJ databases">
        <authorList>
            <person name="Nowell W R."/>
        </authorList>
    </citation>
    <scope>NUCLEOTIDE SEQUENCE</scope>
</reference>
<dbReference type="SMART" id="SM00822">
    <property type="entry name" value="PKS_KR"/>
    <property type="match status" value="1"/>
</dbReference>
<protein>
    <recommendedName>
        <fullName evidence="13">Polyketide synthase</fullName>
    </recommendedName>
</protein>
<keyword evidence="2" id="KW-0597">Phosphoprotein</keyword>
<dbReference type="InterPro" id="IPR001227">
    <property type="entry name" value="Ac_transferase_dom_sf"/>
</dbReference>
<dbReference type="SMART" id="SM00826">
    <property type="entry name" value="PKS_DH"/>
    <property type="match status" value="1"/>
</dbReference>
<dbReference type="GO" id="GO:0004315">
    <property type="term" value="F:3-oxoacyl-[acyl-carrier-protein] synthase activity"/>
    <property type="evidence" value="ECO:0007669"/>
    <property type="project" value="InterPro"/>
</dbReference>
<dbReference type="CDD" id="cd00833">
    <property type="entry name" value="PKS"/>
    <property type="match status" value="1"/>
</dbReference>
<comment type="caution">
    <text evidence="11">The sequence shown here is derived from an EMBL/GenBank/DDBJ whole genome shotgun (WGS) entry which is preliminary data.</text>
</comment>
<dbReference type="SUPFAM" id="SSF52151">
    <property type="entry name" value="FabD/lysophospholipase-like"/>
    <property type="match status" value="1"/>
</dbReference>
<keyword evidence="4" id="KW-0521">NADP</keyword>
<proteinExistence type="predicted"/>
<dbReference type="Pfam" id="PF00698">
    <property type="entry name" value="Acyl_transf_1"/>
    <property type="match status" value="1"/>
</dbReference>
<dbReference type="Gene3D" id="3.90.180.10">
    <property type="entry name" value="Medium-chain alcohol dehydrogenases, catalytic domain"/>
    <property type="match status" value="1"/>
</dbReference>
<dbReference type="Pfam" id="PF08242">
    <property type="entry name" value="Methyltransf_12"/>
    <property type="match status" value="1"/>
</dbReference>
<dbReference type="InterPro" id="IPR036291">
    <property type="entry name" value="NAD(P)-bd_dom_sf"/>
</dbReference>
<evidence type="ECO:0000256" key="2">
    <source>
        <dbReference type="ARBA" id="ARBA00022553"/>
    </source>
</evidence>
<dbReference type="InterPro" id="IPR014030">
    <property type="entry name" value="Ketoacyl_synth_N"/>
</dbReference>
<dbReference type="PROSITE" id="PS00606">
    <property type="entry name" value="KS3_1"/>
    <property type="match status" value="1"/>
</dbReference>
<dbReference type="SMART" id="SM00829">
    <property type="entry name" value="PKS_ER"/>
    <property type="match status" value="1"/>
</dbReference>
<dbReference type="SMART" id="SM00823">
    <property type="entry name" value="PKS_PP"/>
    <property type="match status" value="1"/>
</dbReference>
<evidence type="ECO:0000313" key="12">
    <source>
        <dbReference type="Proteomes" id="UP000663842"/>
    </source>
</evidence>
<dbReference type="InterPro" id="IPR042104">
    <property type="entry name" value="PKS_dehydratase_sf"/>
</dbReference>
<dbReference type="Gene3D" id="3.40.50.150">
    <property type="entry name" value="Vaccinia Virus protein VP39"/>
    <property type="match status" value="1"/>
</dbReference>
<dbReference type="PANTHER" id="PTHR45681:SF6">
    <property type="entry name" value="POLYKETIDE SYNTHASE 37"/>
    <property type="match status" value="1"/>
</dbReference>
<dbReference type="Pfam" id="PF14765">
    <property type="entry name" value="PS-DH"/>
    <property type="match status" value="1"/>
</dbReference>
<dbReference type="InterPro" id="IPR057326">
    <property type="entry name" value="KR_dom"/>
</dbReference>
<dbReference type="SUPFAM" id="SSF53901">
    <property type="entry name" value="Thiolase-like"/>
    <property type="match status" value="1"/>
</dbReference>
<keyword evidence="1" id="KW-0596">Phosphopantetheine</keyword>
<evidence type="ECO:0000259" key="8">
    <source>
        <dbReference type="PROSITE" id="PS50075"/>
    </source>
</evidence>
<feature type="domain" description="Ketosynthase family 3 (KS3)" evidence="9">
    <location>
        <begin position="34"/>
        <end position="457"/>
    </location>
</feature>
<evidence type="ECO:0000256" key="1">
    <source>
        <dbReference type="ARBA" id="ARBA00022450"/>
    </source>
</evidence>
<dbReference type="InterPro" id="IPR036736">
    <property type="entry name" value="ACP-like_sf"/>
</dbReference>
<dbReference type="Gene3D" id="3.40.366.10">
    <property type="entry name" value="Malonyl-Coenzyme A Acyl Carrier Protein, domain 2"/>
    <property type="match status" value="1"/>
</dbReference>
<dbReference type="SMART" id="SM00827">
    <property type="entry name" value="PKS_AT"/>
    <property type="match status" value="1"/>
</dbReference>
<sequence>MNSLKLNIDLSPKEDVPLQLPIIEESRSSATIVNDDLAIVGIACRFPGGSNSIDEFWSNLVGQQDCVRPVPNDRWNANFYTDSLTNELFLPAKIPSARCGWIDFVGEFDCESFSISKREAENMDPQQQLLLEVTLQALEDSGMQYAGSKTGVYVGIGQAEQYELTTADLESINPYSVTGSALSLASNRLSYCFDLRGPSMSVDTACSSSLTAFHLACQAIRDGACSAAIVAGVNIIMNPSTFIQFSQLGVLSPDGMCQSFSNKANGYVRSEGCGVVIIKPLKQALIDNDHIYCRIRGSAINQDGHLSPSLTMPSSQAQIEVFQMACKNGKVNPTEIFYAEAHATGTKVGDPTEANAIGTVFGRQESYLRIGSVKSNVGHLETASFMAGLLKCILMLEHQQLIPNIHFKKGEGNPDIKFEQYKLSVQTEIEKFQNQEELMMISSFGFGGANGCAIIQGYKRSSEQSLASSSSSPQLFLVSASTPQALEVRIQELKSSTKTFHSPTAISYTLYNRSLHRLTAFAIDEKLDENTIFTSTRKRVDQPLTCIWVFAGQGPQHPKMGKTLYANMESFRCSIDASDLIYRECSGHSLIHDIGLFGSTNGPNPMAVYDIAYTLPALVFLQIGLVDMYRHLGVPCAAVFGHSFGEMAAAYAANIFTRQHCIQTAYQRARILRQMDGRGAMLAVSCSSKHIQSLLEAHEQIWIASYNSPNSITLGGIKESITSISNELSKQDIFNRMLKINSAFHTPLMASIRSEALSLFKETLAGFSAPTIPYFSTVSGQWKNSDFDENYTVDGMEDSSIVNLWPMTVYFFLGPVLFDIAVQACLERFGADAATFLEISAHPVLSSYLTENGSKYNLCTLHRQQSEIETTLKTLTNLRIYGYLPAQANISKLYASRVSQSRIPHYSLYPFQRQYCVKEDPAHRFQRTIPMWHSLAGRPLAHPHTTFQTKLSSKSFAWIPDHRVQGPAVFPAAGYIEICMEVFNCMSLTNVHIEKALIIPSDPNIYRTVRIVLQNNNQSQVSMYSKLNEYDSGHWTEHMKASKGDPSSSIQLPEWSNNLKSRCSLTVMEQKDVYGRFSSVGLDYGPYFQCIQTLHQGDKEAYAYLNISHLKKPLVNSKQSQFHIHPAILDSTFQVLLGTQRFFHTAYVPTFIKRIEWRIETNELPNDLYVYAKATNLDSRHILTGDIFVVDEQQQRLIGMIIGFEATQLGQLNQPQPLYSVRYQNIETPIITTITKSQLNIIEIPTIIKQQETLFDNACLAYISEFLASNPFDLETIEKWPIHRQRYWHWLHSTIESKTILHDSIELIDHHQCEALHYEAQAIHRVGKNLHLLLSDTFAVQNLFFGDNDSFMADLYSKSMTFQPYTHILAQKLVDQFKMIQEQEPTESSRVFSILELGAGTGALTAVILEKLYQQTSIIQENRLIYVFTDVSGKFLLDAKKRFSAIYPCIQYQSCNIDVDLSTQKLNMYSFDVVCAFDVLHVAQDLKLCLNRVQQLLKPNGYLLCIELTRPWTWIQFFFGLFAGWWNFSDITTRSTCFLATGKWNNLLTESGFQYVQIENEGHPEFGHSLLTARSPDWTTTIRTLSSNIIIFDTTEANLTNFNSYMEQLLELAQSLLTVAEPATVFVITLITTPPIGAMFTGFTRVWANEATQHAICSIEFDFLELQEKQMWLNRIQAMVENTSEREFIIRQHKITVPRHIRRILRNTIATAIKTTDQEAYVCSSQYQKQPFRLEIDTIGQLQTLKYCTFHFSSSSLSPDDVQVEVHASALNFKDLMLALGMLENPMGFDSETLKYRENSINLGLEFSGIVTGLGLTASHTFNIGDHVFGFANHCFSSQIITHQHFVVKKPSHLSHTDAVSLPIVFATVYAGLIVKAQLKRGETVLIHSAAGGIGQAAIQLSQYIGANVICTVGSNEKREFLKKTYGCTQFANSHSTEEWKSDVQKLTNGQGVDVVLNSLKGDAIKAGLECLKTGGRFIEIGKIDMLNHSILDMNLLLRDLSFLSVQLDILMQSQTDKIQQYLQAVMKLASEKQISPIVDCIYELKDTELAFRFLMSGQHKGKLILNMQSEPPSIHPSSAIYNPTVCYILSGGTGALGLQLIQHMSANGARKFILLSRQGTASLRPSDAAMLARLERFDIKIYIGKANVAKQEDIHRVLQEAQEKLFISSSKYSILHLAMVLDDASISKLNIHRIQNVIQCKVQGAINLLQAIPNDQLEYVIFFSSAASTFGNPSQANYSAANTFLDVYAGQLSSLLRKKIRVLNLGLVEDVGILAEDWKLKQILTAKGFAGGLTSLGVAELVDHVFLNDDIDHQLLYGNFQMEDLIRSYPILKTRLEHLIDYSILNNNGSSGTSSTGNEVTVQSVSAYISTLLATSNLDATESLTVQGLDSLLAVELSAGLKKQFGLVISQLALLGGLSVKQIVESASA</sequence>
<dbReference type="InterPro" id="IPR013217">
    <property type="entry name" value="Methyltransf_12"/>
</dbReference>
<dbReference type="InterPro" id="IPR049552">
    <property type="entry name" value="PKS_DH_N"/>
</dbReference>
<dbReference type="InterPro" id="IPR020807">
    <property type="entry name" value="PKS_DH"/>
</dbReference>
<dbReference type="InterPro" id="IPR050444">
    <property type="entry name" value="Polyketide_Synthase"/>
</dbReference>
<dbReference type="GO" id="GO:0016491">
    <property type="term" value="F:oxidoreductase activity"/>
    <property type="evidence" value="ECO:0007669"/>
    <property type="project" value="InterPro"/>
</dbReference>
<feature type="domain" description="PKS/mFAS DH" evidence="10">
    <location>
        <begin position="926"/>
        <end position="1215"/>
    </location>
</feature>
<evidence type="ECO:0000256" key="6">
    <source>
        <dbReference type="ARBA" id="ARBA00023315"/>
    </source>
</evidence>
<dbReference type="SUPFAM" id="SSF50129">
    <property type="entry name" value="GroES-like"/>
    <property type="match status" value="1"/>
</dbReference>
<dbReference type="Pfam" id="PF00109">
    <property type="entry name" value="ketoacyl-synt"/>
    <property type="match status" value="1"/>
</dbReference>
<dbReference type="Pfam" id="PF02801">
    <property type="entry name" value="Ketoacyl-synt_C"/>
    <property type="match status" value="1"/>
</dbReference>
<evidence type="ECO:0000256" key="3">
    <source>
        <dbReference type="ARBA" id="ARBA00022679"/>
    </source>
</evidence>
<dbReference type="Gene3D" id="3.40.47.10">
    <property type="match status" value="1"/>
</dbReference>
<dbReference type="Pfam" id="PF08240">
    <property type="entry name" value="ADH_N"/>
    <property type="match status" value="1"/>
</dbReference>
<dbReference type="InterPro" id="IPR011032">
    <property type="entry name" value="GroES-like_sf"/>
</dbReference>
<dbReference type="SUPFAM" id="SSF53335">
    <property type="entry name" value="S-adenosyl-L-methionine-dependent methyltransferases"/>
    <property type="match status" value="1"/>
</dbReference>
<dbReference type="SUPFAM" id="SSF55048">
    <property type="entry name" value="Probable ACP-binding domain of malonyl-CoA ACP transacylase"/>
    <property type="match status" value="1"/>
</dbReference>
<dbReference type="FunFam" id="3.40.50.720:FF:000209">
    <property type="entry name" value="Polyketide synthase Pks12"/>
    <property type="match status" value="1"/>
</dbReference>
<feature type="active site" description="Proton acceptor; for dehydratase activity" evidence="7">
    <location>
        <position position="962"/>
    </location>
</feature>
<dbReference type="Pfam" id="PF00550">
    <property type="entry name" value="PP-binding"/>
    <property type="match status" value="1"/>
</dbReference>
<accession>A0A819STB0</accession>
<dbReference type="InterPro" id="IPR020843">
    <property type="entry name" value="ER"/>
</dbReference>
<evidence type="ECO:0000259" key="9">
    <source>
        <dbReference type="PROSITE" id="PS52004"/>
    </source>
</evidence>
<dbReference type="InterPro" id="IPR018201">
    <property type="entry name" value="Ketoacyl_synth_AS"/>
</dbReference>
<dbReference type="CDD" id="cd05274">
    <property type="entry name" value="KR_FAS_SDR_x"/>
    <property type="match status" value="1"/>
</dbReference>
<dbReference type="SMART" id="SM00825">
    <property type="entry name" value="PKS_KS"/>
    <property type="match status" value="1"/>
</dbReference>
<dbReference type="UniPathway" id="UPA00094"/>